<evidence type="ECO:0000313" key="14">
    <source>
        <dbReference type="EMBL" id="ACU75832.1"/>
    </source>
</evidence>
<dbReference type="Gene3D" id="3.40.50.720">
    <property type="entry name" value="NAD(P)-binding Rossmann-like Domain"/>
    <property type="match status" value="1"/>
</dbReference>
<dbReference type="SMART" id="SM00825">
    <property type="entry name" value="PKS_KS"/>
    <property type="match status" value="1"/>
</dbReference>
<dbReference type="PANTHER" id="PTHR43775:SF51">
    <property type="entry name" value="INACTIVE PHENOLPHTHIOCEROL SYNTHESIS POLYKETIDE SYNTHASE TYPE I PKS1-RELATED"/>
    <property type="match status" value="1"/>
</dbReference>
<comment type="pathway">
    <text evidence="2">Antibiotic biosynthesis.</text>
</comment>
<dbReference type="InterPro" id="IPR020841">
    <property type="entry name" value="PKS_Beta-ketoAc_synthase_dom"/>
</dbReference>
<evidence type="ECO:0000256" key="6">
    <source>
        <dbReference type="ARBA" id="ARBA00023194"/>
    </source>
</evidence>
<comment type="cofactor">
    <cofactor evidence="1">
        <name>pantetheine 4'-phosphate</name>
        <dbReference type="ChEBI" id="CHEBI:47942"/>
    </cofactor>
</comment>
<gene>
    <name evidence="14" type="ordered locus">Caci_7002</name>
</gene>
<dbReference type="InterPro" id="IPR057326">
    <property type="entry name" value="KR_dom"/>
</dbReference>
<dbReference type="Pfam" id="PF16197">
    <property type="entry name" value="KAsynt_C_assoc"/>
    <property type="match status" value="1"/>
</dbReference>
<keyword evidence="4" id="KW-0597">Phosphoprotein</keyword>
<feature type="region of interest" description="N-terminal hotdog fold" evidence="9">
    <location>
        <begin position="937"/>
        <end position="1056"/>
    </location>
</feature>
<accession>C7Q563</accession>
<dbReference type="Pfam" id="PF00698">
    <property type="entry name" value="Acyl_transf_1"/>
    <property type="match status" value="1"/>
</dbReference>
<dbReference type="Pfam" id="PF02801">
    <property type="entry name" value="Ketoacyl-synt_C"/>
    <property type="match status" value="1"/>
</dbReference>
<dbReference type="PROSITE" id="PS52004">
    <property type="entry name" value="KS3_2"/>
    <property type="match status" value="1"/>
</dbReference>
<dbReference type="SUPFAM" id="SSF52151">
    <property type="entry name" value="FabD/lysophospholipase-like"/>
    <property type="match status" value="1"/>
</dbReference>
<feature type="region of interest" description="C-terminal hotdog fold" evidence="9">
    <location>
        <begin position="1069"/>
        <end position="1202"/>
    </location>
</feature>
<dbReference type="InterPro" id="IPR014031">
    <property type="entry name" value="Ketoacyl_synth_C"/>
</dbReference>
<dbReference type="Gene3D" id="3.40.366.10">
    <property type="entry name" value="Malonyl-Coenzyme A Acyl Carrier Protein, domain 2"/>
    <property type="match status" value="1"/>
</dbReference>
<dbReference type="GO" id="GO:0004315">
    <property type="term" value="F:3-oxoacyl-[acyl-carrier-protein] synthase activity"/>
    <property type="evidence" value="ECO:0007669"/>
    <property type="project" value="InterPro"/>
</dbReference>
<evidence type="ECO:0000256" key="3">
    <source>
        <dbReference type="ARBA" id="ARBA00022450"/>
    </source>
</evidence>
<dbReference type="InterPro" id="IPR014030">
    <property type="entry name" value="Ketoacyl_synth_N"/>
</dbReference>
<dbReference type="SMART" id="SM01294">
    <property type="entry name" value="PKS_PP_betabranch"/>
    <property type="match status" value="1"/>
</dbReference>
<dbReference type="GO" id="GO:0004312">
    <property type="term" value="F:fatty acid synthase activity"/>
    <property type="evidence" value="ECO:0007669"/>
    <property type="project" value="TreeGrafter"/>
</dbReference>
<proteinExistence type="predicted"/>
<dbReference type="InterPro" id="IPR014043">
    <property type="entry name" value="Acyl_transferase_dom"/>
</dbReference>
<evidence type="ECO:0000256" key="2">
    <source>
        <dbReference type="ARBA" id="ARBA00004792"/>
    </source>
</evidence>
<dbReference type="InterPro" id="IPR036299">
    <property type="entry name" value="Polyketide_synth_docking_sf"/>
</dbReference>
<feature type="domain" description="Ketosynthase family 3 (KS3)" evidence="12">
    <location>
        <begin position="40"/>
        <end position="467"/>
    </location>
</feature>
<evidence type="ECO:0000313" key="15">
    <source>
        <dbReference type="Proteomes" id="UP000000851"/>
    </source>
</evidence>
<feature type="coiled-coil region" evidence="10">
    <location>
        <begin position="11"/>
        <end position="38"/>
    </location>
</feature>
<dbReference type="OrthoDB" id="4537517at2"/>
<dbReference type="InterPro" id="IPR013968">
    <property type="entry name" value="PKS_KR"/>
</dbReference>
<dbReference type="SUPFAM" id="SSF47336">
    <property type="entry name" value="ACP-like"/>
    <property type="match status" value="1"/>
</dbReference>
<dbReference type="Pfam" id="PF00109">
    <property type="entry name" value="ketoacyl-synt"/>
    <property type="match status" value="1"/>
</dbReference>
<dbReference type="Gene3D" id="3.30.70.3290">
    <property type="match status" value="1"/>
</dbReference>
<name>C7Q563_CATAD</name>
<reference evidence="14 15" key="1">
    <citation type="journal article" date="2009" name="Stand. Genomic Sci.">
        <title>Complete genome sequence of Catenulispora acidiphila type strain (ID 139908).</title>
        <authorList>
            <person name="Copeland A."/>
            <person name="Lapidus A."/>
            <person name="Glavina Del Rio T."/>
            <person name="Nolan M."/>
            <person name="Lucas S."/>
            <person name="Chen F."/>
            <person name="Tice H."/>
            <person name="Cheng J.F."/>
            <person name="Bruce D."/>
            <person name="Goodwin L."/>
            <person name="Pitluck S."/>
            <person name="Mikhailova N."/>
            <person name="Pati A."/>
            <person name="Ivanova N."/>
            <person name="Mavromatis K."/>
            <person name="Chen A."/>
            <person name="Palaniappan K."/>
            <person name="Chain P."/>
            <person name="Land M."/>
            <person name="Hauser L."/>
            <person name="Chang Y.J."/>
            <person name="Jeffries C.D."/>
            <person name="Chertkov O."/>
            <person name="Brettin T."/>
            <person name="Detter J.C."/>
            <person name="Han C."/>
            <person name="Ali Z."/>
            <person name="Tindall B.J."/>
            <person name="Goker M."/>
            <person name="Bristow J."/>
            <person name="Eisen J.A."/>
            <person name="Markowitz V."/>
            <person name="Hugenholtz P."/>
            <person name="Kyrpides N.C."/>
            <person name="Klenk H.P."/>
        </authorList>
    </citation>
    <scope>NUCLEOTIDE SEQUENCE [LARGE SCALE GENOMIC DNA]</scope>
    <source>
        <strain evidence="15">DSM 44928 / JCM 14897 / NBRC 102108 / NRRL B-24433 / ID139908</strain>
    </source>
</reference>
<evidence type="ECO:0000256" key="7">
    <source>
        <dbReference type="ARBA" id="ARBA00023268"/>
    </source>
</evidence>
<evidence type="ECO:0000256" key="1">
    <source>
        <dbReference type="ARBA" id="ARBA00001957"/>
    </source>
</evidence>
<dbReference type="InterPro" id="IPR001227">
    <property type="entry name" value="Ac_transferase_dom_sf"/>
</dbReference>
<dbReference type="HOGENOM" id="CLU_000022_35_5_11"/>
<dbReference type="GO" id="GO:0031177">
    <property type="term" value="F:phosphopantetheine binding"/>
    <property type="evidence" value="ECO:0007669"/>
    <property type="project" value="InterPro"/>
</dbReference>
<keyword evidence="8" id="KW-0012">Acyltransferase</keyword>
<dbReference type="InterPro" id="IPR049552">
    <property type="entry name" value="PKS_DH_N"/>
</dbReference>
<dbReference type="InterPro" id="IPR009081">
    <property type="entry name" value="PP-bd_ACP"/>
</dbReference>
<evidence type="ECO:0000256" key="4">
    <source>
        <dbReference type="ARBA" id="ARBA00022553"/>
    </source>
</evidence>
<dbReference type="SUPFAM" id="SSF101173">
    <property type="entry name" value="Docking domain B of the erythromycin polyketide synthase (DEBS)"/>
    <property type="match status" value="1"/>
</dbReference>
<dbReference type="FunFam" id="1.10.1200.10:FF:000007">
    <property type="entry name" value="Probable polyketide synthase pks17"/>
    <property type="match status" value="1"/>
</dbReference>
<keyword evidence="3" id="KW-0596">Phosphopantetheine</keyword>
<dbReference type="SUPFAM" id="SSF51735">
    <property type="entry name" value="NAD(P)-binding Rossmann-fold domains"/>
    <property type="match status" value="2"/>
</dbReference>
<organism evidence="14 15">
    <name type="scientific">Catenulispora acidiphila (strain DSM 44928 / JCM 14897 / NBRC 102108 / NRRL B-24433 / ID139908)</name>
    <dbReference type="NCBI Taxonomy" id="479433"/>
    <lineage>
        <taxon>Bacteria</taxon>
        <taxon>Bacillati</taxon>
        <taxon>Actinomycetota</taxon>
        <taxon>Actinomycetes</taxon>
        <taxon>Catenulisporales</taxon>
        <taxon>Catenulisporaceae</taxon>
        <taxon>Catenulispora</taxon>
    </lineage>
</organism>
<dbReference type="PANTHER" id="PTHR43775">
    <property type="entry name" value="FATTY ACID SYNTHASE"/>
    <property type="match status" value="1"/>
</dbReference>
<dbReference type="CDD" id="cd08956">
    <property type="entry name" value="KR_3_FAS_SDR_x"/>
    <property type="match status" value="1"/>
</dbReference>
<dbReference type="InParanoid" id="C7Q563"/>
<dbReference type="FunFam" id="3.40.366.10:FF:000002">
    <property type="entry name" value="Probable polyketide synthase 2"/>
    <property type="match status" value="1"/>
</dbReference>
<dbReference type="KEGG" id="cai:Caci_7002"/>
<dbReference type="InterPro" id="IPR020806">
    <property type="entry name" value="PKS_PP-bd"/>
</dbReference>
<dbReference type="InterPro" id="IPR016035">
    <property type="entry name" value="Acyl_Trfase/lysoPLipase"/>
</dbReference>
<dbReference type="SMART" id="SM00822">
    <property type="entry name" value="PKS_KR"/>
    <property type="match status" value="1"/>
</dbReference>
<dbReference type="eggNOG" id="COG1028">
    <property type="taxonomic scope" value="Bacteria"/>
</dbReference>
<dbReference type="Pfam" id="PF08659">
    <property type="entry name" value="KR"/>
    <property type="match status" value="1"/>
</dbReference>
<protein>
    <submittedName>
        <fullName evidence="14">Acyl transferase</fullName>
    </submittedName>
</protein>
<dbReference type="InterPro" id="IPR050091">
    <property type="entry name" value="PKS_NRPS_Biosynth_Enz"/>
</dbReference>
<dbReference type="SUPFAM" id="SSF53901">
    <property type="entry name" value="Thiolase-like"/>
    <property type="match status" value="1"/>
</dbReference>
<evidence type="ECO:0000256" key="10">
    <source>
        <dbReference type="SAM" id="Coils"/>
    </source>
</evidence>
<evidence type="ECO:0000259" key="12">
    <source>
        <dbReference type="PROSITE" id="PS52004"/>
    </source>
</evidence>
<feature type="active site" description="Proton donor; for dehydratase activity" evidence="9">
    <location>
        <position position="1128"/>
    </location>
</feature>
<dbReference type="PROSITE" id="PS00012">
    <property type="entry name" value="PHOSPHOPANTETHEINE"/>
    <property type="match status" value="1"/>
</dbReference>
<dbReference type="Gene3D" id="3.40.47.10">
    <property type="match status" value="1"/>
</dbReference>
<feature type="active site" description="Proton acceptor; for dehydratase activity" evidence="9">
    <location>
        <position position="968"/>
    </location>
</feature>
<evidence type="ECO:0000259" key="13">
    <source>
        <dbReference type="PROSITE" id="PS52019"/>
    </source>
</evidence>
<dbReference type="InterPro" id="IPR049900">
    <property type="entry name" value="PKS_mFAS_DH"/>
</dbReference>
<dbReference type="PROSITE" id="PS00606">
    <property type="entry name" value="KS3_1"/>
    <property type="match status" value="1"/>
</dbReference>
<dbReference type="eggNOG" id="COG3321">
    <property type="taxonomic scope" value="Bacteria"/>
</dbReference>
<dbReference type="Pfam" id="PF08990">
    <property type="entry name" value="Docking"/>
    <property type="match status" value="1"/>
</dbReference>
<dbReference type="InterPro" id="IPR015083">
    <property type="entry name" value="NorB/c/GfsB-D-like_docking"/>
</dbReference>
<dbReference type="InterPro" id="IPR036291">
    <property type="entry name" value="NAD(P)-bd_dom_sf"/>
</dbReference>
<evidence type="ECO:0000256" key="9">
    <source>
        <dbReference type="PROSITE-ProRule" id="PRU01363"/>
    </source>
</evidence>
<dbReference type="SMART" id="SM00826">
    <property type="entry name" value="PKS_DH"/>
    <property type="match status" value="1"/>
</dbReference>
<sequence length="1820" mass="189745">MATEEELRNYLKRVTRDLTDTRRRLAETEQQLSDTERARHEPIAIIGMGCRYPGGVAGPEDLWDVVSSGRHAIGEFPGDRGWDVEGLYDPDRDAFGKSYTRNGGFLYDAADFDAGLFGMSPGAALTSDPQQRLMLETVWEACERAGIDPMALRGSRTGVFAGVMFDFYCTRFLGAVPQEVEASLFTSALPSVLAGRISYTLGLHGPAVSLDTACSSSLVAVHLAAQALRNRECSMALAGGATVMATPDSFVEFSRQGALAPDGRCKPFAEGATGAAWAEGVGVLLLERLSDAERNGHTILAVIRGSAVNQDGRSNGLTAPSGPAQERLIWEALADARLDARDVDVVEAHGTGTPLGDPIEARALLATYGQNRGDGEPLLLGSAKANFGHTQAAAGVAGIIKMVMAMRHNELPPSLFAENPSSQIDWDSGAVRLLDAARPWPTVDRPVRAAVSGFGISGTNAHVIIEQAPETEAAEPEPEARTTPNQDPYVWVLSARTEKSLRAQAGRLEVFSRAADPADLAAAGPSLARRTTLEHRAAVVATDREVLTAALAALADGTPHPALAVGTAAADVRPVFTFPGQGSQWAGMATELMAANPVFEDWMTRCDTVLAPHTGWSVVDVLRGADGAPTLDGTEVIQPALFAVMVSLAGLWRSIGVEPAAVIGHSQGEIAAAAVSGALSLEDAARVVALRSRALLGLSGTGGMLAVALPPEEIVKRLQAFDGRLWLAVYAGPASGVVAGDPDALDEFVGAVGENVRTRRVGVDYASHTPHVEALREEILAVLAGTAPVSTDIAMCSSLSAEFIDTARLDAAYWYENLSNPVRFRDAIAAFKDFGTPLFVEASPHPVLVGDIADILEDAGASGAATGSLRRDEGGWQRFLLAAAGAYVLGAPVAWTEILGPVQRQVDLPTYAFDRQRYWIDNIERAASGAGMSASAHPLFTSVVSLADGGLLLAGRLSRTASPWLNDHVVEGAALFPGAGFVELALEAAAAAGCGHLEELTLENPLILPESGAVDLQVVVGAPDADGHRSVGIYAQSGSEWERCAAGSIGTGIAAAGGWTWAAQWPPSGAGMDVAQRYTDLVSAGYEYGPAFAGVTAVWRQGDEIFAEIAAPEELDVTGFGIHPAVLDSALQPVPLTGGFSDLMLPFIFRDVRLYAAGASALRVRLTLDGDDIEIAAADPEGRPVFVVKSLRVRKIAAEALRSRSEDRVTLSGIDWTPLAVTADDTLTWRVVDDLAELDGATEAPDFVAVRIAGSGSTGANAAVPLPEAARTRTLHALDVLRDWLNRSEHELFADTRLVLVTTEAAGTQATDIASSAVWGLVRAAQSEHPGRFVLADVPEGFSGWGLLAAAIAADEPQLAVYDGELSVPRVAARAASEARDQPFGIGSVLITGGTGGLGALVAEHLATRHGVRRLILTSRRGLDAPGAAELVARLADAGAEADIVACDAADREALAAVLAAIPADAPLTGVVHAAGVLDDARLEALKAEGVDRVFRPKVDAAWNLHELTADMPIEAFVLFSSLAGVLGNAGQANYAAANVVLDALAAQRRAVGLPAVAVAWGLWGTATGMTGELTEAELARLARSGVAPLTGDQGLELLDAALHASDPLAVAAVWNAAGLRASQTDGVLPAVLRGLVPASRRAAAAGPSAAAGGLTARLAAMSAQEGRQFLADLARSHVAAVLAAPGPQAVDPDRPFSELGFDSMTAVELRNRLGGATGLRLPATLAFDHPTVNALADFLHGKLAPAAPAPDDTLRAALEEMQRSLAEHDDAMRAKVTAILHSALNRLGSAAEGTEAAPEKIAMEAASDDELFAFIDSQL</sequence>
<dbReference type="Pfam" id="PF22953">
    <property type="entry name" value="SpnB_Rossmann"/>
    <property type="match status" value="1"/>
</dbReference>
<dbReference type="EMBL" id="CP001700">
    <property type="protein sequence ID" value="ACU75832.1"/>
    <property type="molecule type" value="Genomic_DNA"/>
</dbReference>
<dbReference type="FunCoup" id="C7Q563">
    <property type="interactions" value="22"/>
</dbReference>
<dbReference type="InterPro" id="IPR049551">
    <property type="entry name" value="PKS_DH_C"/>
</dbReference>
<keyword evidence="10" id="KW-0175">Coiled coil</keyword>
<dbReference type="STRING" id="479433.Caci_7002"/>
<feature type="domain" description="Carrier" evidence="11">
    <location>
        <begin position="1669"/>
        <end position="1744"/>
    </location>
</feature>
<dbReference type="InterPro" id="IPR020807">
    <property type="entry name" value="PKS_DH"/>
</dbReference>
<keyword evidence="6" id="KW-0045">Antibiotic biosynthesis</keyword>
<dbReference type="InterPro" id="IPR036736">
    <property type="entry name" value="ACP-like_sf"/>
</dbReference>
<dbReference type="InterPro" id="IPR006162">
    <property type="entry name" value="Ppantetheine_attach_site"/>
</dbReference>
<dbReference type="Gene3D" id="3.10.129.110">
    <property type="entry name" value="Polyketide synthase dehydratase"/>
    <property type="match status" value="1"/>
</dbReference>
<dbReference type="GO" id="GO:0033068">
    <property type="term" value="P:macrolide biosynthetic process"/>
    <property type="evidence" value="ECO:0007669"/>
    <property type="project" value="UniProtKB-ARBA"/>
</dbReference>
<keyword evidence="7" id="KW-0511">Multifunctional enzyme</keyword>
<dbReference type="Proteomes" id="UP000000851">
    <property type="component" value="Chromosome"/>
</dbReference>
<dbReference type="InterPro" id="IPR032821">
    <property type="entry name" value="PKS_assoc"/>
</dbReference>
<dbReference type="Gene3D" id="1.10.1200.10">
    <property type="entry name" value="ACP-like"/>
    <property type="match status" value="1"/>
</dbReference>
<evidence type="ECO:0000256" key="8">
    <source>
        <dbReference type="ARBA" id="ARBA00023315"/>
    </source>
</evidence>
<dbReference type="Pfam" id="PF14765">
    <property type="entry name" value="PS-DH"/>
    <property type="match status" value="1"/>
</dbReference>
<dbReference type="CDD" id="cd00833">
    <property type="entry name" value="PKS"/>
    <property type="match status" value="1"/>
</dbReference>
<dbReference type="SUPFAM" id="SSF55048">
    <property type="entry name" value="Probable ACP-binding domain of malonyl-CoA ACP transacylase"/>
    <property type="match status" value="1"/>
</dbReference>
<keyword evidence="5 14" id="KW-0808">Transferase</keyword>
<dbReference type="InterPro" id="IPR042104">
    <property type="entry name" value="PKS_dehydratase_sf"/>
</dbReference>
<dbReference type="InterPro" id="IPR016039">
    <property type="entry name" value="Thiolase-like"/>
</dbReference>
<dbReference type="InterPro" id="IPR016036">
    <property type="entry name" value="Malonyl_transacylase_ACP-bd"/>
</dbReference>
<keyword evidence="15" id="KW-1185">Reference proteome</keyword>
<dbReference type="GO" id="GO:0006633">
    <property type="term" value="P:fatty acid biosynthetic process"/>
    <property type="evidence" value="ECO:0007669"/>
    <property type="project" value="InterPro"/>
</dbReference>
<dbReference type="SMART" id="SM00827">
    <property type="entry name" value="PKS_AT"/>
    <property type="match status" value="1"/>
</dbReference>
<dbReference type="PROSITE" id="PS50075">
    <property type="entry name" value="CARRIER"/>
    <property type="match status" value="1"/>
</dbReference>
<dbReference type="Pfam" id="PF00550">
    <property type="entry name" value="PP-binding"/>
    <property type="match status" value="1"/>
</dbReference>
<feature type="domain" description="PKS/mFAS DH" evidence="13">
    <location>
        <begin position="937"/>
        <end position="1202"/>
    </location>
</feature>
<dbReference type="InterPro" id="IPR018201">
    <property type="entry name" value="Ketoacyl_synth_AS"/>
</dbReference>
<evidence type="ECO:0000259" key="11">
    <source>
        <dbReference type="PROSITE" id="PS50075"/>
    </source>
</evidence>
<dbReference type="InterPro" id="IPR055123">
    <property type="entry name" value="SpnB-like_Rossmann"/>
</dbReference>
<dbReference type="PROSITE" id="PS52019">
    <property type="entry name" value="PKS_MFAS_DH"/>
    <property type="match status" value="1"/>
</dbReference>
<dbReference type="FunFam" id="3.40.47.10:FF:000019">
    <property type="entry name" value="Polyketide synthase type I"/>
    <property type="match status" value="1"/>
</dbReference>
<evidence type="ECO:0000256" key="5">
    <source>
        <dbReference type="ARBA" id="ARBA00022679"/>
    </source>
</evidence>
<dbReference type="Pfam" id="PF21089">
    <property type="entry name" value="PKS_DH_N"/>
    <property type="match status" value="1"/>
</dbReference>
<dbReference type="SMART" id="SM00823">
    <property type="entry name" value="PKS_PP"/>
    <property type="match status" value="1"/>
</dbReference>